<evidence type="ECO:0008006" key="4">
    <source>
        <dbReference type="Google" id="ProtNLM"/>
    </source>
</evidence>
<comment type="caution">
    <text evidence="2">The sequence shown here is derived from an EMBL/GenBank/DDBJ whole genome shotgun (WGS) entry which is preliminary data.</text>
</comment>
<dbReference type="EMBL" id="BAABCW010000007">
    <property type="protein sequence ID" value="GAA3509156.1"/>
    <property type="molecule type" value="Genomic_DNA"/>
</dbReference>
<feature type="chain" id="PRO_5045627804" description="DUF4468 domain-containing protein" evidence="1">
    <location>
        <begin position="19"/>
        <end position="207"/>
    </location>
</feature>
<evidence type="ECO:0000313" key="2">
    <source>
        <dbReference type="EMBL" id="GAA3509156.1"/>
    </source>
</evidence>
<accession>A0ABP6UIP0</accession>
<keyword evidence="1" id="KW-0732">Signal</keyword>
<sequence length="207" mass="24443">MKSACLVLTLFFSAISFGQTGVSEAVNSFYEDLISNIINKDTVVKQMTKYYKCSETLSGTVDFFYKESTLKLIRHTYKQGVYGDLERELYYMDEEGIRMYITFSEITDFKSFSFEDDQEQIATTKKILEVTESRIFFEKKAIVNCYERKHSEDATDWNQKYFDTLKFVNKECDEDLADIYNKYRILCKAEKNLRNAHGKKPCIFHIW</sequence>
<proteinExistence type="predicted"/>
<gene>
    <name evidence="2" type="ORF">GCM10022393_21700</name>
</gene>
<reference evidence="3" key="1">
    <citation type="journal article" date="2019" name="Int. J. Syst. Evol. Microbiol.">
        <title>The Global Catalogue of Microorganisms (GCM) 10K type strain sequencing project: providing services to taxonomists for standard genome sequencing and annotation.</title>
        <authorList>
            <consortium name="The Broad Institute Genomics Platform"/>
            <consortium name="The Broad Institute Genome Sequencing Center for Infectious Disease"/>
            <person name="Wu L."/>
            <person name="Ma J."/>
        </authorList>
    </citation>
    <scope>NUCLEOTIDE SEQUENCE [LARGE SCALE GENOMIC DNA]</scope>
    <source>
        <strain evidence="3">JCM 17106</strain>
    </source>
</reference>
<organism evidence="2 3">
    <name type="scientific">Aquimarina addita</name>
    <dbReference type="NCBI Taxonomy" id="870485"/>
    <lineage>
        <taxon>Bacteria</taxon>
        <taxon>Pseudomonadati</taxon>
        <taxon>Bacteroidota</taxon>
        <taxon>Flavobacteriia</taxon>
        <taxon>Flavobacteriales</taxon>
        <taxon>Flavobacteriaceae</taxon>
        <taxon>Aquimarina</taxon>
    </lineage>
</organism>
<dbReference type="RefSeq" id="WP_344927299.1">
    <property type="nucleotide sequence ID" value="NZ_BAABCW010000007.1"/>
</dbReference>
<protein>
    <recommendedName>
        <fullName evidence="4">DUF4468 domain-containing protein</fullName>
    </recommendedName>
</protein>
<keyword evidence="3" id="KW-1185">Reference proteome</keyword>
<name>A0ABP6UIP0_9FLAO</name>
<evidence type="ECO:0000313" key="3">
    <source>
        <dbReference type="Proteomes" id="UP001500459"/>
    </source>
</evidence>
<feature type="signal peptide" evidence="1">
    <location>
        <begin position="1"/>
        <end position="18"/>
    </location>
</feature>
<evidence type="ECO:0000256" key="1">
    <source>
        <dbReference type="SAM" id="SignalP"/>
    </source>
</evidence>
<dbReference type="Proteomes" id="UP001500459">
    <property type="component" value="Unassembled WGS sequence"/>
</dbReference>